<proteinExistence type="predicted"/>
<evidence type="ECO:0000313" key="2">
    <source>
        <dbReference type="Proteomes" id="UP000274822"/>
    </source>
</evidence>
<accession>A0A433QTM7</accession>
<name>A0A433QTM7_9FUNG</name>
<evidence type="ECO:0000313" key="1">
    <source>
        <dbReference type="EMBL" id="RUS33139.1"/>
    </source>
</evidence>
<protein>
    <submittedName>
        <fullName evidence="1">Uncharacterized protein</fullName>
    </submittedName>
</protein>
<dbReference type="EMBL" id="RBNJ01001457">
    <property type="protein sequence ID" value="RUS33139.1"/>
    <property type="molecule type" value="Genomic_DNA"/>
</dbReference>
<reference evidence="1 2" key="1">
    <citation type="journal article" date="2018" name="New Phytol.">
        <title>Phylogenomics of Endogonaceae and evolution of mycorrhizas within Mucoromycota.</title>
        <authorList>
            <person name="Chang Y."/>
            <person name="Desiro A."/>
            <person name="Na H."/>
            <person name="Sandor L."/>
            <person name="Lipzen A."/>
            <person name="Clum A."/>
            <person name="Barry K."/>
            <person name="Grigoriev I.V."/>
            <person name="Martin F.M."/>
            <person name="Stajich J.E."/>
            <person name="Smith M.E."/>
            <person name="Bonito G."/>
            <person name="Spatafora J.W."/>
        </authorList>
    </citation>
    <scope>NUCLEOTIDE SEQUENCE [LARGE SCALE GENOMIC DNA]</scope>
    <source>
        <strain evidence="1 2">AD002</strain>
    </source>
</reference>
<gene>
    <name evidence="1" type="ORF">BC938DRAFT_472906</name>
</gene>
<keyword evidence="2" id="KW-1185">Reference proteome</keyword>
<sequence length="74" mass="8250">MYACFIARAQDEIMYQGEGILRFYSGKSLLAKVLMPNSPPRTSSATAFLPSPATAYTRPTYQTNLRGVPKPHRI</sequence>
<organism evidence="1 2">
    <name type="scientific">Jimgerdemannia flammicorona</name>
    <dbReference type="NCBI Taxonomy" id="994334"/>
    <lineage>
        <taxon>Eukaryota</taxon>
        <taxon>Fungi</taxon>
        <taxon>Fungi incertae sedis</taxon>
        <taxon>Mucoromycota</taxon>
        <taxon>Mucoromycotina</taxon>
        <taxon>Endogonomycetes</taxon>
        <taxon>Endogonales</taxon>
        <taxon>Endogonaceae</taxon>
        <taxon>Jimgerdemannia</taxon>
    </lineage>
</organism>
<dbReference type="Proteomes" id="UP000274822">
    <property type="component" value="Unassembled WGS sequence"/>
</dbReference>
<comment type="caution">
    <text evidence="1">The sequence shown here is derived from an EMBL/GenBank/DDBJ whole genome shotgun (WGS) entry which is preliminary data.</text>
</comment>
<dbReference type="AlphaFoldDB" id="A0A433QTM7"/>